<dbReference type="Proteomes" id="UP000276232">
    <property type="component" value="Unassembled WGS sequence"/>
</dbReference>
<dbReference type="Pfam" id="PF04138">
    <property type="entry name" value="GtrA_DPMS_TM"/>
    <property type="match status" value="1"/>
</dbReference>
<dbReference type="InParanoid" id="A0A3N1GWP9"/>
<comment type="caution">
    <text evidence="7">The sequence shown here is derived from an EMBL/GenBank/DDBJ whole genome shotgun (WGS) entry which is preliminary data.</text>
</comment>
<dbReference type="AlphaFoldDB" id="A0A3N1GWP9"/>
<evidence type="ECO:0000313" key="7">
    <source>
        <dbReference type="EMBL" id="ROP34668.1"/>
    </source>
</evidence>
<feature type="transmembrane region" description="Helical" evidence="5">
    <location>
        <begin position="21"/>
        <end position="42"/>
    </location>
</feature>
<evidence type="ECO:0000256" key="3">
    <source>
        <dbReference type="ARBA" id="ARBA00022989"/>
    </source>
</evidence>
<feature type="transmembrane region" description="Helical" evidence="5">
    <location>
        <begin position="79"/>
        <end position="100"/>
    </location>
</feature>
<keyword evidence="3 5" id="KW-1133">Transmembrane helix</keyword>
<feature type="transmembrane region" description="Helical" evidence="5">
    <location>
        <begin position="120"/>
        <end position="141"/>
    </location>
</feature>
<gene>
    <name evidence="7" type="ORF">EDC03_2486</name>
</gene>
<evidence type="ECO:0000256" key="5">
    <source>
        <dbReference type="SAM" id="Phobius"/>
    </source>
</evidence>
<evidence type="ECO:0000259" key="6">
    <source>
        <dbReference type="Pfam" id="PF04138"/>
    </source>
</evidence>
<keyword evidence="2 5" id="KW-0812">Transmembrane</keyword>
<evidence type="ECO:0000313" key="8">
    <source>
        <dbReference type="Proteomes" id="UP000276232"/>
    </source>
</evidence>
<dbReference type="OrthoDB" id="5185562at2"/>
<evidence type="ECO:0000256" key="2">
    <source>
        <dbReference type="ARBA" id="ARBA00022692"/>
    </source>
</evidence>
<organism evidence="7 8">
    <name type="scientific">Pseudokineococcus lusitanus</name>
    <dbReference type="NCBI Taxonomy" id="763993"/>
    <lineage>
        <taxon>Bacteria</taxon>
        <taxon>Bacillati</taxon>
        <taxon>Actinomycetota</taxon>
        <taxon>Actinomycetes</taxon>
        <taxon>Kineosporiales</taxon>
        <taxon>Kineosporiaceae</taxon>
        <taxon>Pseudokineococcus</taxon>
    </lineage>
</organism>
<comment type="subcellular location">
    <subcellularLocation>
        <location evidence="1">Membrane</location>
        <topology evidence="1">Multi-pass membrane protein</topology>
    </subcellularLocation>
</comment>
<dbReference type="GO" id="GO:0000271">
    <property type="term" value="P:polysaccharide biosynthetic process"/>
    <property type="evidence" value="ECO:0007669"/>
    <property type="project" value="InterPro"/>
</dbReference>
<sequence length="166" mass="17274">MPGRRDLLARHAGRLVRYATGSGVATVCSAVAFFAVYALGAGTTAASLLGWLAGAVPNYLLNRAWVWRVGGRPDVRREVVPYVVVVLVTLALATGATALTEDLLEGAGAAGGVVTAGVNVAFLGVYALMALVRYALLHLVFRRLPGRTGQPTGPARPGPPPTQETR</sequence>
<dbReference type="RefSeq" id="WP_123380557.1">
    <property type="nucleotide sequence ID" value="NZ_RJKN01000006.1"/>
</dbReference>
<dbReference type="EMBL" id="RJKN01000006">
    <property type="protein sequence ID" value="ROP34668.1"/>
    <property type="molecule type" value="Genomic_DNA"/>
</dbReference>
<protein>
    <submittedName>
        <fullName evidence="7">Putative flippase GtrA</fullName>
    </submittedName>
</protein>
<dbReference type="GO" id="GO:0016020">
    <property type="term" value="C:membrane"/>
    <property type="evidence" value="ECO:0007669"/>
    <property type="project" value="UniProtKB-SubCell"/>
</dbReference>
<feature type="transmembrane region" description="Helical" evidence="5">
    <location>
        <begin position="48"/>
        <end position="67"/>
    </location>
</feature>
<reference evidence="7 8" key="1">
    <citation type="journal article" date="2015" name="Stand. Genomic Sci.">
        <title>Genomic Encyclopedia of Bacterial and Archaeal Type Strains, Phase III: the genomes of soil and plant-associated and newly described type strains.</title>
        <authorList>
            <person name="Whitman W.B."/>
            <person name="Woyke T."/>
            <person name="Klenk H.P."/>
            <person name="Zhou Y."/>
            <person name="Lilburn T.G."/>
            <person name="Beck B.J."/>
            <person name="De Vos P."/>
            <person name="Vandamme P."/>
            <person name="Eisen J.A."/>
            <person name="Garrity G."/>
            <person name="Hugenholtz P."/>
            <person name="Kyrpides N.C."/>
        </authorList>
    </citation>
    <scope>NUCLEOTIDE SEQUENCE [LARGE SCALE GENOMIC DNA]</scope>
    <source>
        <strain evidence="7 8">CECT 7306</strain>
    </source>
</reference>
<name>A0A3N1GWP9_9ACTN</name>
<dbReference type="InterPro" id="IPR007267">
    <property type="entry name" value="GtrA_DPMS_TM"/>
</dbReference>
<feature type="domain" description="GtrA/DPMS transmembrane" evidence="6">
    <location>
        <begin position="17"/>
        <end position="110"/>
    </location>
</feature>
<evidence type="ECO:0000256" key="1">
    <source>
        <dbReference type="ARBA" id="ARBA00004141"/>
    </source>
</evidence>
<evidence type="ECO:0000256" key="4">
    <source>
        <dbReference type="ARBA" id="ARBA00023136"/>
    </source>
</evidence>
<keyword evidence="8" id="KW-1185">Reference proteome</keyword>
<accession>A0A3N1GWP9</accession>
<proteinExistence type="predicted"/>
<keyword evidence="4 5" id="KW-0472">Membrane</keyword>